<dbReference type="OrthoDB" id="10255522at2759"/>
<feature type="domain" description="NAB" evidence="5">
    <location>
        <begin position="13"/>
        <end position="93"/>
    </location>
</feature>
<dbReference type="GeneID" id="105158398"/>
<sequence>MATLLHSESRRLYSWWWDSHNTPKNSKWLQDNLTDMDGKVKSMIKLIEEDADSFARRAEMYYKKRPELMKLVEEFYRAYRALAERYNHATGELRHAHRTIAQAFPDQVPFELVEDSPSRSSGEDPNTPEIKHPGHAFFDADDMPENARVLSTSDPKRGMRKRGLKQLHEMFGGKEAAAESSKSTNGRERMDPEQERDREERFHDELQQLALQYQNLKEKILQETERAGKAESEAQGLKKALADMQAEKEDVFIQYQQCLAKLSKIEQELNNAQKDSTRLNEKASRAEIEVQTMRAALIQLEAEKNAGLVKHNEYLQKISHLEAMASQLQEDKIGLYNRANEAESQAQILKDEMSRLELEKEASLHQYRQCLGKISDLENIISVMEDEARLLKKQAERAETEVSELKKAFADLNEEKEASALQYKCCLETISKLEKEISSAKDDIKRLNNEVVTGTSKLRTAEEKCNLLEMSNQSLRVEADNLVKKIAKKDQELSKKQEELEKLQVCMQEEHLRYSQVEATLQTLQDLQSQSQEDQRALALELQNMLLMLKDMEISKNGLEKEIQQVRDENQSLSQTNLSSAISMEKMQNEILSLREIKERLENEVSHHMIIKEIQGLNSSYQTLVEQVEAAGLNPQCIGTSLKSLQDENSRLRQICEEDSNERAILSKKLENMEELLSKKLYVESSLSDLNSELESSCEKVKALQESCQFLHGEKAALVAEKASLLSQLQAITENMHTLLEKNAVLENSLSTAKVELEGLREKSKGLGEICELLKDERSHLLTERGNLVLKLENVERRLESLEKRFTGLEDKCADLEKEKEVMHCQVEKLKVSLGVEKQERTSSQLRSETRLAGLENQINLLQEENRRKKKESEEELDKALKAQFEISILQKFIKDMEEKNYSLIIECQKHVEASKLAEKLISELESESLEQQVEAELLLDEIERLRLGIYQIFRALETGPDCGPEDKVENERTFVHNILGSIEDMRCSISKHEDEKQQLLVENSVLLALLEQLESKGMEIESQKLYLEEESKLMAEKLAIVKNEKDELLEINRQLKADVNEGHQDAAVLQAELGSLCVKQADLQKAYNALQEAYSQANQDNTYLLKKFSVLKEEKYQLDQHNDDALLELLATDNQSAVLRSFGTQKISELKLLLEDLNRQREVNSNLEKEMSVLREKLELQKAENLALKDAVRSLEVEMQGIREHNVQMNQDIINGKESLIQTEAKLLDTEMKLEEAEKLNSTLCSTVDELKIDIEKSLQIRENLEKNMVQLSENNSIQKEEIKSLHTINKTLESELGLLRQEVEENIVREQTLSTELQDMNNEFELWEAEAATFCFDLQVSSVHEVLLKNKVQELTGVCQNLENEHAEKTSEIELMKGKICFMENKISDLKSQLHAYAPIVASLRDDITLLEHNALLQTKLKAAHNQEPEFLEVDTHPSQGTSQILLEDQSLLSLQNLRMRVQAVGKLMEEMNKPVLPRRSNSNDTQEQVTSENDQLKPRRSLHRDKHKYSRNEGYGNELNDSPKLQKMKTKASEVRNGMLMKDIPLDEVSDSSRRGVRTRGDVAADDQMLELWEAAEDGNRDQTIGESLRMSYKVMEKDKVYNQFENVKGKSCPPTDSDVEKELGVDKLELSTRTTEPIKEVNDRKILDGLAADAQKLEILQTTVRTLRKKLETNKKSRKAKNVDLETVHEQLIEAEDTLIHLVDLNGQLVKNIEECPPDEMASPRLRETVKTWRRKVMEQAEKGSERIGRLQLEVQKIQYVLLKLEDEKKNKGRNKFFKSKTIIMRDFVENGRKNSGRRRKAPRCGCFRQSTSRNENGL</sequence>
<dbReference type="PROSITE" id="PS51774">
    <property type="entry name" value="NAB"/>
    <property type="match status" value="1"/>
</dbReference>
<dbReference type="InterPro" id="IPR051861">
    <property type="entry name" value="NET_actin-binding_domain"/>
</dbReference>
<evidence type="ECO:0000256" key="3">
    <source>
        <dbReference type="SAM" id="Coils"/>
    </source>
</evidence>
<feature type="region of interest" description="Disordered" evidence="4">
    <location>
        <begin position="1473"/>
        <end position="1529"/>
    </location>
</feature>
<name>A0A6I9T020_SESIN</name>
<comment type="similarity">
    <text evidence="2">Belongs to the NET family.</text>
</comment>
<evidence type="ECO:0000313" key="7">
    <source>
        <dbReference type="RefSeq" id="XP_011073453.1"/>
    </source>
</evidence>
<feature type="compositionally biased region" description="Basic and acidic residues" evidence="4">
    <location>
        <begin position="185"/>
        <end position="201"/>
    </location>
</feature>
<dbReference type="PANTHER" id="PTHR32258:SF6">
    <property type="entry name" value="PROTEIN NETWORKED 1A"/>
    <property type="match status" value="1"/>
</dbReference>
<keyword evidence="6" id="KW-1185">Reference proteome</keyword>
<feature type="coiled-coil region" evidence="3">
    <location>
        <begin position="1312"/>
        <end position="1381"/>
    </location>
</feature>
<dbReference type="Gene3D" id="1.20.5.170">
    <property type="match status" value="1"/>
</dbReference>
<keyword evidence="1 3" id="KW-0175">Coiled coil</keyword>
<accession>A0A6I9T020</accession>
<feature type="compositionally biased region" description="Basic residues" evidence="4">
    <location>
        <begin position="1501"/>
        <end position="1512"/>
    </location>
</feature>
<dbReference type="Proteomes" id="UP000504604">
    <property type="component" value="Linkage group LG3"/>
</dbReference>
<organism evidence="6 7">
    <name type="scientific">Sesamum indicum</name>
    <name type="common">Oriental sesame</name>
    <name type="synonym">Sesamum orientale</name>
    <dbReference type="NCBI Taxonomy" id="4182"/>
    <lineage>
        <taxon>Eukaryota</taxon>
        <taxon>Viridiplantae</taxon>
        <taxon>Streptophyta</taxon>
        <taxon>Embryophyta</taxon>
        <taxon>Tracheophyta</taxon>
        <taxon>Spermatophyta</taxon>
        <taxon>Magnoliopsida</taxon>
        <taxon>eudicotyledons</taxon>
        <taxon>Gunneridae</taxon>
        <taxon>Pentapetalae</taxon>
        <taxon>asterids</taxon>
        <taxon>lamiids</taxon>
        <taxon>Lamiales</taxon>
        <taxon>Pedaliaceae</taxon>
        <taxon>Sesamum</taxon>
    </lineage>
</organism>
<feature type="coiled-coil region" evidence="3">
    <location>
        <begin position="845"/>
        <end position="883"/>
    </location>
</feature>
<feature type="coiled-coil region" evidence="3">
    <location>
        <begin position="642"/>
        <end position="819"/>
    </location>
</feature>
<dbReference type="GO" id="GO:0005886">
    <property type="term" value="C:plasma membrane"/>
    <property type="evidence" value="ECO:0007669"/>
    <property type="project" value="TreeGrafter"/>
</dbReference>
<feature type="compositionally biased region" description="Polar residues" evidence="4">
    <location>
        <begin position="1482"/>
        <end position="1496"/>
    </location>
</feature>
<dbReference type="KEGG" id="sind:105158398"/>
<evidence type="ECO:0000259" key="5">
    <source>
        <dbReference type="PROSITE" id="PS51774"/>
    </source>
</evidence>
<dbReference type="GO" id="GO:0051015">
    <property type="term" value="F:actin filament binding"/>
    <property type="evidence" value="ECO:0007669"/>
    <property type="project" value="TreeGrafter"/>
</dbReference>
<feature type="coiled-coil region" evidence="3">
    <location>
        <begin position="1151"/>
        <end position="1283"/>
    </location>
</feature>
<feature type="coiled-coil region" evidence="3">
    <location>
        <begin position="542"/>
        <end position="604"/>
    </location>
</feature>
<evidence type="ECO:0000256" key="2">
    <source>
        <dbReference type="ARBA" id="ARBA00038006"/>
    </source>
</evidence>
<feature type="region of interest" description="Disordered" evidence="4">
    <location>
        <begin position="1793"/>
        <end position="1823"/>
    </location>
</feature>
<evidence type="ECO:0000313" key="6">
    <source>
        <dbReference type="Proteomes" id="UP000504604"/>
    </source>
</evidence>
<protein>
    <submittedName>
        <fullName evidence="7">Protein NETWORKED 1A-like</fullName>
    </submittedName>
</protein>
<dbReference type="FunCoup" id="A0A6I9T020">
    <property type="interactions" value="730"/>
</dbReference>
<feature type="compositionally biased region" description="Polar residues" evidence="4">
    <location>
        <begin position="1813"/>
        <end position="1823"/>
    </location>
</feature>
<dbReference type="InterPro" id="IPR011684">
    <property type="entry name" value="NAB"/>
</dbReference>
<evidence type="ECO:0000256" key="4">
    <source>
        <dbReference type="SAM" id="MobiDB-lite"/>
    </source>
</evidence>
<reference evidence="7" key="1">
    <citation type="submission" date="2025-08" db="UniProtKB">
        <authorList>
            <consortium name="RefSeq"/>
        </authorList>
    </citation>
    <scope>IDENTIFICATION</scope>
</reference>
<evidence type="ECO:0000256" key="1">
    <source>
        <dbReference type="ARBA" id="ARBA00023054"/>
    </source>
</evidence>
<dbReference type="InParanoid" id="A0A6I9T020"/>
<feature type="coiled-coil region" evidence="3">
    <location>
        <begin position="983"/>
        <end position="1101"/>
    </location>
</feature>
<dbReference type="PANTHER" id="PTHR32258">
    <property type="entry name" value="PROTEIN NETWORKED 4A"/>
    <property type="match status" value="1"/>
</dbReference>
<dbReference type="Pfam" id="PF07765">
    <property type="entry name" value="KIP1"/>
    <property type="match status" value="1"/>
</dbReference>
<dbReference type="RefSeq" id="XP_011073453.1">
    <property type="nucleotide sequence ID" value="XM_011075151.2"/>
</dbReference>
<feature type="region of interest" description="Disordered" evidence="4">
    <location>
        <begin position="113"/>
        <end position="201"/>
    </location>
</feature>
<gene>
    <name evidence="7" type="primary">LOC105158398</name>
</gene>
<proteinExistence type="inferred from homology"/>